<proteinExistence type="predicted"/>
<reference evidence="1" key="2">
    <citation type="journal article" date="2015" name="Data Brief">
        <title>Shoot transcriptome of the giant reed, Arundo donax.</title>
        <authorList>
            <person name="Barrero R.A."/>
            <person name="Guerrero F.D."/>
            <person name="Moolhuijzen P."/>
            <person name="Goolsby J.A."/>
            <person name="Tidwell J."/>
            <person name="Bellgard S.E."/>
            <person name="Bellgard M.I."/>
        </authorList>
    </citation>
    <scope>NUCLEOTIDE SEQUENCE</scope>
    <source>
        <tissue evidence="1">Shoot tissue taken approximately 20 cm above the soil surface</tissue>
    </source>
</reference>
<sequence length="15" mass="1773">MPEEIAWSCCARYTL</sequence>
<evidence type="ECO:0000313" key="1">
    <source>
        <dbReference type="EMBL" id="JAE07684.1"/>
    </source>
</evidence>
<dbReference type="EMBL" id="GBRH01190212">
    <property type="protein sequence ID" value="JAE07684.1"/>
    <property type="molecule type" value="Transcribed_RNA"/>
</dbReference>
<name>A0A0A9F905_ARUDO</name>
<accession>A0A0A9F905</accession>
<reference evidence="1" key="1">
    <citation type="submission" date="2014-09" db="EMBL/GenBank/DDBJ databases">
        <authorList>
            <person name="Magalhaes I.L.F."/>
            <person name="Oliveira U."/>
            <person name="Santos F.R."/>
            <person name="Vidigal T.H.D.A."/>
            <person name="Brescovit A.D."/>
            <person name="Santos A.J."/>
        </authorList>
    </citation>
    <scope>NUCLEOTIDE SEQUENCE</scope>
    <source>
        <tissue evidence="1">Shoot tissue taken approximately 20 cm above the soil surface</tissue>
    </source>
</reference>
<protein>
    <submittedName>
        <fullName evidence="1">Uncharacterized protein</fullName>
    </submittedName>
</protein>
<organism evidence="1">
    <name type="scientific">Arundo donax</name>
    <name type="common">Giant reed</name>
    <name type="synonym">Donax arundinaceus</name>
    <dbReference type="NCBI Taxonomy" id="35708"/>
    <lineage>
        <taxon>Eukaryota</taxon>
        <taxon>Viridiplantae</taxon>
        <taxon>Streptophyta</taxon>
        <taxon>Embryophyta</taxon>
        <taxon>Tracheophyta</taxon>
        <taxon>Spermatophyta</taxon>
        <taxon>Magnoliopsida</taxon>
        <taxon>Liliopsida</taxon>
        <taxon>Poales</taxon>
        <taxon>Poaceae</taxon>
        <taxon>PACMAD clade</taxon>
        <taxon>Arundinoideae</taxon>
        <taxon>Arundineae</taxon>
        <taxon>Arundo</taxon>
    </lineage>
</organism>